<dbReference type="Proteomes" id="UP000800094">
    <property type="component" value="Unassembled WGS sequence"/>
</dbReference>
<dbReference type="RefSeq" id="XP_033690941.1">
    <property type="nucleotide sequence ID" value="XM_033835047.1"/>
</dbReference>
<dbReference type="GeneID" id="54588377"/>
<evidence type="ECO:0000313" key="4">
    <source>
        <dbReference type="Proteomes" id="UP000800094"/>
    </source>
</evidence>
<protein>
    <recommendedName>
        <fullName evidence="2">DUF7223 domain-containing protein</fullName>
    </recommendedName>
</protein>
<keyword evidence="1" id="KW-0812">Transmembrane</keyword>
<dbReference type="InterPro" id="IPR055647">
    <property type="entry name" value="DUF7223"/>
</dbReference>
<sequence length="411" mass="43731">MPCLVHFDDRTSSITLQLVTNTLKEAFSSMTLDFGHSEEALIVHRHDRLSRRTLTNPSPVAHFLAPRATEGLANDTPFLLPGNVSLPFDLGCNNCSGKGEVIFSTVHFEFNNVFNNPDDDLVKSGAAQIDLKGFEMSIGLRAAPEDDETRTIPVFSKTIIGAEIPGVASIGLRFELELEFKAELDRPVQLGFGFDVVVPDSYIRADLAETQNSGIYGFNPDITAQPLQSNVSDVEVFLLAGLKTSLPVGLKFLGIDALSIGPFLSLPTFNMNVTQLAAADFGADCEPSNATNSADAFRDAFANLTHVEYNIGIGGGMDLPLWLPDITFASADFPLATQCLVYQTEGSSTGLALATAVLASITAPPAATGSQAHGEDATSGSLRYTGTWYNGYAPAVAASISTLITLLFAVA</sequence>
<evidence type="ECO:0000259" key="2">
    <source>
        <dbReference type="Pfam" id="PF23865"/>
    </source>
</evidence>
<dbReference type="AlphaFoldDB" id="A0A6A6J0U2"/>
<name>A0A6A6J0U2_9PLEO</name>
<keyword evidence="1" id="KW-1133">Transmembrane helix</keyword>
<dbReference type="OrthoDB" id="5382170at2759"/>
<evidence type="ECO:0000313" key="3">
    <source>
        <dbReference type="EMBL" id="KAF2255937.1"/>
    </source>
</evidence>
<feature type="transmembrane region" description="Helical" evidence="1">
    <location>
        <begin position="391"/>
        <end position="410"/>
    </location>
</feature>
<accession>A0A6A6J0U2</accession>
<reference evidence="3" key="1">
    <citation type="journal article" date="2020" name="Stud. Mycol.">
        <title>101 Dothideomycetes genomes: a test case for predicting lifestyles and emergence of pathogens.</title>
        <authorList>
            <person name="Haridas S."/>
            <person name="Albert R."/>
            <person name="Binder M."/>
            <person name="Bloem J."/>
            <person name="Labutti K."/>
            <person name="Salamov A."/>
            <person name="Andreopoulos B."/>
            <person name="Baker S."/>
            <person name="Barry K."/>
            <person name="Bills G."/>
            <person name="Bluhm B."/>
            <person name="Cannon C."/>
            <person name="Castanera R."/>
            <person name="Culley D."/>
            <person name="Daum C."/>
            <person name="Ezra D."/>
            <person name="Gonzalez J."/>
            <person name="Henrissat B."/>
            <person name="Kuo A."/>
            <person name="Liang C."/>
            <person name="Lipzen A."/>
            <person name="Lutzoni F."/>
            <person name="Magnuson J."/>
            <person name="Mondo S."/>
            <person name="Nolan M."/>
            <person name="Ohm R."/>
            <person name="Pangilinan J."/>
            <person name="Park H.-J."/>
            <person name="Ramirez L."/>
            <person name="Alfaro M."/>
            <person name="Sun H."/>
            <person name="Tritt A."/>
            <person name="Yoshinaga Y."/>
            <person name="Zwiers L.-H."/>
            <person name="Turgeon B."/>
            <person name="Goodwin S."/>
            <person name="Spatafora J."/>
            <person name="Crous P."/>
            <person name="Grigoriev I."/>
        </authorList>
    </citation>
    <scope>NUCLEOTIDE SEQUENCE</scope>
    <source>
        <strain evidence="3">CBS 122368</strain>
    </source>
</reference>
<keyword evidence="1" id="KW-0472">Membrane</keyword>
<gene>
    <name evidence="3" type="ORF">BU26DRAFT_598755</name>
</gene>
<keyword evidence="4" id="KW-1185">Reference proteome</keyword>
<evidence type="ECO:0000256" key="1">
    <source>
        <dbReference type="SAM" id="Phobius"/>
    </source>
</evidence>
<feature type="domain" description="DUF7223" evidence="2">
    <location>
        <begin position="90"/>
        <end position="340"/>
    </location>
</feature>
<proteinExistence type="predicted"/>
<dbReference type="Pfam" id="PF23865">
    <property type="entry name" value="DUF7223"/>
    <property type="match status" value="1"/>
</dbReference>
<dbReference type="EMBL" id="ML987189">
    <property type="protein sequence ID" value="KAF2255937.1"/>
    <property type="molecule type" value="Genomic_DNA"/>
</dbReference>
<organism evidence="3 4">
    <name type="scientific">Trematosphaeria pertusa</name>
    <dbReference type="NCBI Taxonomy" id="390896"/>
    <lineage>
        <taxon>Eukaryota</taxon>
        <taxon>Fungi</taxon>
        <taxon>Dikarya</taxon>
        <taxon>Ascomycota</taxon>
        <taxon>Pezizomycotina</taxon>
        <taxon>Dothideomycetes</taxon>
        <taxon>Pleosporomycetidae</taxon>
        <taxon>Pleosporales</taxon>
        <taxon>Massarineae</taxon>
        <taxon>Trematosphaeriaceae</taxon>
        <taxon>Trematosphaeria</taxon>
    </lineage>
</organism>